<feature type="domain" description="Ketoreductase" evidence="2">
    <location>
        <begin position="201"/>
        <end position="380"/>
    </location>
</feature>
<evidence type="ECO:0000256" key="1">
    <source>
        <dbReference type="ARBA" id="ARBA00006484"/>
    </source>
</evidence>
<dbReference type="PANTHER" id="PTHR42760:SF78">
    <property type="entry name" value="3-OXOACYL-[ACYL-CARRIER-PROTEIN] REDUCTASE [NADH]"/>
    <property type="match status" value="1"/>
</dbReference>
<dbReference type="InterPro" id="IPR036291">
    <property type="entry name" value="NAD(P)-bd_dom_sf"/>
</dbReference>
<comment type="caution">
    <text evidence="3">The sequence shown here is derived from an EMBL/GenBank/DDBJ whole genome shotgun (WGS) entry which is preliminary data.</text>
</comment>
<dbReference type="AlphaFoldDB" id="Q1N194"/>
<dbReference type="NCBIfam" id="NF006110">
    <property type="entry name" value="PRK08261.1"/>
    <property type="match status" value="1"/>
</dbReference>
<dbReference type="EMBL" id="AAQH01000011">
    <property type="protein sequence ID" value="EAT11957.1"/>
    <property type="molecule type" value="Genomic_DNA"/>
</dbReference>
<comment type="similarity">
    <text evidence="1">Belongs to the short-chain dehydrogenases/reductases (SDR) family.</text>
</comment>
<evidence type="ECO:0000313" key="4">
    <source>
        <dbReference type="Proteomes" id="UP000004263"/>
    </source>
</evidence>
<dbReference type="Proteomes" id="UP000004263">
    <property type="component" value="Unassembled WGS sequence"/>
</dbReference>
<dbReference type="RefSeq" id="WP_007017421.1">
    <property type="nucleotide sequence ID" value="NZ_CH724113.1"/>
</dbReference>
<dbReference type="SMART" id="SM00822">
    <property type="entry name" value="PKS_KR"/>
    <property type="match status" value="1"/>
</dbReference>
<dbReference type="PROSITE" id="PS00061">
    <property type="entry name" value="ADH_SHORT"/>
    <property type="match status" value="1"/>
</dbReference>
<dbReference type="GO" id="GO:0004316">
    <property type="term" value="F:3-oxoacyl-[acyl-carrier-protein] reductase (NADPH) activity"/>
    <property type="evidence" value="ECO:0007669"/>
    <property type="project" value="UniProtKB-EC"/>
</dbReference>
<dbReference type="EC" id="1.1.1.100" evidence="3"/>
<evidence type="ECO:0000313" key="3">
    <source>
        <dbReference type="EMBL" id="EAT11957.1"/>
    </source>
</evidence>
<dbReference type="InterPro" id="IPR057326">
    <property type="entry name" value="KR_dom"/>
</dbReference>
<gene>
    <name evidence="3" type="primary">fabG</name>
    <name evidence="3" type="ORF">RED65_11470</name>
</gene>
<proteinExistence type="inferred from homology"/>
<dbReference type="PRINTS" id="PR00080">
    <property type="entry name" value="SDRFAMILY"/>
</dbReference>
<protein>
    <submittedName>
        <fullName evidence="3">3-ketoacyl-(Acyl-carrier-protein) reductase</fullName>
        <ecNumber evidence="3">1.1.1.100</ecNumber>
    </submittedName>
</protein>
<dbReference type="InterPro" id="IPR020904">
    <property type="entry name" value="Sc_DH/Rdtase_CS"/>
</dbReference>
<dbReference type="STRING" id="207949.RED65_11470"/>
<dbReference type="OrthoDB" id="9804774at2"/>
<dbReference type="Gene3D" id="3.40.50.720">
    <property type="entry name" value="NAD(P)-binding Rossmann-like Domain"/>
    <property type="match status" value="2"/>
</dbReference>
<name>Q1N194_9GAMM</name>
<keyword evidence="3" id="KW-0560">Oxidoreductase</keyword>
<dbReference type="HOGENOM" id="CLU_047208_0_0_6"/>
<dbReference type="SUPFAM" id="SSF51735">
    <property type="entry name" value="NAD(P)-binding Rossmann-fold domains"/>
    <property type="match status" value="2"/>
</dbReference>
<organism evidence="3 4">
    <name type="scientific">Bermanella marisrubri</name>
    <dbReference type="NCBI Taxonomy" id="207949"/>
    <lineage>
        <taxon>Bacteria</taxon>
        <taxon>Pseudomonadati</taxon>
        <taxon>Pseudomonadota</taxon>
        <taxon>Gammaproteobacteria</taxon>
        <taxon>Oceanospirillales</taxon>
        <taxon>Oceanospirillaceae</taxon>
        <taxon>Bermanella</taxon>
    </lineage>
</organism>
<accession>Q1N194</accession>
<reference evidence="3 4" key="1">
    <citation type="submission" date="2006-03" db="EMBL/GenBank/DDBJ databases">
        <authorList>
            <person name="Pinhassi J."/>
            <person name="Pedros-Alio C."/>
            <person name="Ferriera S."/>
            <person name="Johnson J."/>
            <person name="Kravitz S."/>
            <person name="Halpern A."/>
            <person name="Remington K."/>
            <person name="Beeson K."/>
            <person name="Tran B."/>
            <person name="Rogers Y.-H."/>
            <person name="Friedman R."/>
            <person name="Venter J.C."/>
        </authorList>
    </citation>
    <scope>NUCLEOTIDE SEQUENCE [LARGE SCALE GENOMIC DNA]</scope>
    <source>
        <strain evidence="3 4">RED65</strain>
    </source>
</reference>
<dbReference type="PRINTS" id="PR00081">
    <property type="entry name" value="GDHRDH"/>
</dbReference>
<dbReference type="InterPro" id="IPR002347">
    <property type="entry name" value="SDR_fam"/>
</dbReference>
<evidence type="ECO:0000259" key="2">
    <source>
        <dbReference type="SMART" id="SM00822"/>
    </source>
</evidence>
<dbReference type="Pfam" id="PF13561">
    <property type="entry name" value="adh_short_C2"/>
    <property type="match status" value="1"/>
</dbReference>
<keyword evidence="4" id="KW-1185">Reference proteome</keyword>
<dbReference type="FunFam" id="3.40.50.720:FF:000338">
    <property type="entry name" value="3-oxoacyl-ACP reductase FabG"/>
    <property type="match status" value="1"/>
</dbReference>
<dbReference type="PANTHER" id="PTHR42760">
    <property type="entry name" value="SHORT-CHAIN DEHYDROGENASES/REDUCTASES FAMILY MEMBER"/>
    <property type="match status" value="1"/>
</dbReference>
<sequence>MSSMIERLFYSKVGQGLLSAMGVKPPVDLPRFAGEIPWVKNTVAMAEPAQESLARVLHQCGINHEVRQADKKYDAHIFDACQLQTSADLKSLYDDFSKAANALNPTAKVLIIGRNPERCDSAEQASVMSALNGFTRSLAKELGRKAIYVNLLYVDQDITDTAASSINFLLSARAAYVTGQPLIVNQHSVEEANWQQPLAGKTALVTGAAQGIGAAIAKTLHRDGAHIIGLDIPQAEQALENTMSEVNGTALCLDITSDTAAEDIQQALKGEPLDILVHNAGVTRDKTIARMPEHFWDMAININLKAPMSINQALEKSGMFAEDARVICISSISGIAGNVGQTNYSASKSGIAGYVSAQSKQWQNSNRTVNAIAPGFIETQMTEQIPFMTREMGRRMNSLSQGGKPEDVAEAVAFFAQPASGSLNGQLLRVCGQSLLGA</sequence>